<gene>
    <name evidence="1" type="ORF">Tci_901508</name>
</gene>
<name>A0A699V736_TANCI</name>
<dbReference type="EMBL" id="BKCJ011395861">
    <property type="protein sequence ID" value="GFD29539.1"/>
    <property type="molecule type" value="Genomic_DNA"/>
</dbReference>
<feature type="non-terminal residue" evidence="1">
    <location>
        <position position="1"/>
    </location>
</feature>
<comment type="caution">
    <text evidence="1">The sequence shown here is derived from an EMBL/GenBank/DDBJ whole genome shotgun (WGS) entry which is preliminary data.</text>
</comment>
<protein>
    <submittedName>
        <fullName evidence="1">Uncharacterized protein</fullName>
    </submittedName>
</protein>
<organism evidence="1">
    <name type="scientific">Tanacetum cinerariifolium</name>
    <name type="common">Dalmatian daisy</name>
    <name type="synonym">Chrysanthemum cinerariifolium</name>
    <dbReference type="NCBI Taxonomy" id="118510"/>
    <lineage>
        <taxon>Eukaryota</taxon>
        <taxon>Viridiplantae</taxon>
        <taxon>Streptophyta</taxon>
        <taxon>Embryophyta</taxon>
        <taxon>Tracheophyta</taxon>
        <taxon>Spermatophyta</taxon>
        <taxon>Magnoliopsida</taxon>
        <taxon>eudicotyledons</taxon>
        <taxon>Gunneridae</taxon>
        <taxon>Pentapetalae</taxon>
        <taxon>asterids</taxon>
        <taxon>campanulids</taxon>
        <taxon>Asterales</taxon>
        <taxon>Asteraceae</taxon>
        <taxon>Asteroideae</taxon>
        <taxon>Anthemideae</taxon>
        <taxon>Anthemidinae</taxon>
        <taxon>Tanacetum</taxon>
    </lineage>
</organism>
<reference evidence="1" key="1">
    <citation type="journal article" date="2019" name="Sci. Rep.">
        <title>Draft genome of Tanacetum cinerariifolium, the natural source of mosquito coil.</title>
        <authorList>
            <person name="Yamashiro T."/>
            <person name="Shiraishi A."/>
            <person name="Satake H."/>
            <person name="Nakayama K."/>
        </authorList>
    </citation>
    <scope>NUCLEOTIDE SEQUENCE</scope>
</reference>
<feature type="non-terminal residue" evidence="1">
    <location>
        <position position="112"/>
    </location>
</feature>
<dbReference type="AlphaFoldDB" id="A0A699V736"/>
<proteinExistence type="predicted"/>
<sequence length="112" mass="12551">EEKRIEEEQAASSRYLKILACCDDDDDYDSAITPVLSTEEPVNSLKNIEYVEASSHDSKVVSLEVAEIVISEEEEIEDDNLRQKVLNVHLLIANIEALNDNPTPSSKFLTKS</sequence>
<evidence type="ECO:0000313" key="1">
    <source>
        <dbReference type="EMBL" id="GFD29539.1"/>
    </source>
</evidence>
<accession>A0A699V736</accession>